<comment type="function">
    <text evidence="7">Essential cell division protein.</text>
</comment>
<dbReference type="RefSeq" id="WP_200084984.1">
    <property type="nucleotide sequence ID" value="NZ_CP054706.1"/>
</dbReference>
<dbReference type="InterPro" id="IPR011922">
    <property type="entry name" value="Cell_div_FtsL"/>
</dbReference>
<keyword evidence="11" id="KW-1185">Reference proteome</keyword>
<dbReference type="AlphaFoldDB" id="A0A7T7CFY3"/>
<evidence type="ECO:0000256" key="8">
    <source>
        <dbReference type="NCBIfam" id="TIGR02209"/>
    </source>
</evidence>
<feature type="compositionally biased region" description="Basic and acidic residues" evidence="9">
    <location>
        <begin position="79"/>
        <end position="89"/>
    </location>
</feature>
<evidence type="ECO:0000256" key="1">
    <source>
        <dbReference type="ARBA" id="ARBA00022475"/>
    </source>
</evidence>
<keyword evidence="6 7" id="KW-0131">Cell cycle</keyword>
<organism evidence="10 11">
    <name type="scientific">Salicibibacter cibi</name>
    <dbReference type="NCBI Taxonomy" id="2743001"/>
    <lineage>
        <taxon>Bacteria</taxon>
        <taxon>Bacillati</taxon>
        <taxon>Bacillota</taxon>
        <taxon>Bacilli</taxon>
        <taxon>Bacillales</taxon>
        <taxon>Bacillaceae</taxon>
        <taxon>Salicibibacter</taxon>
    </lineage>
</organism>
<accession>A0A7T7CFY3</accession>
<comment type="similarity">
    <text evidence="7">Belongs to the FtsL family.</text>
</comment>
<evidence type="ECO:0000313" key="10">
    <source>
        <dbReference type="EMBL" id="QQK80615.1"/>
    </source>
</evidence>
<evidence type="ECO:0000256" key="2">
    <source>
        <dbReference type="ARBA" id="ARBA00022618"/>
    </source>
</evidence>
<gene>
    <name evidence="7 10" type="primary">ftsL</name>
    <name evidence="10" type="ORF">HUG20_12385</name>
</gene>
<sequence length="115" mass="13139">MSQATQKQPAREEQRQVQTVRSQIEKKFTRGEKYLIALIAIVIVVTAVLMVSNYASMYGQEQDISQLQSELNQQQQHNEGLEHQVSELSDPERILEIAQENGMELNEDNVTVLQP</sequence>
<dbReference type="Proteomes" id="UP000595349">
    <property type="component" value="Chromosome"/>
</dbReference>
<dbReference type="NCBIfam" id="TIGR02209">
    <property type="entry name" value="ftsL_broad"/>
    <property type="match status" value="1"/>
</dbReference>
<dbReference type="GO" id="GO:0032153">
    <property type="term" value="C:cell division site"/>
    <property type="evidence" value="ECO:0007669"/>
    <property type="project" value="UniProtKB-UniRule"/>
</dbReference>
<keyword evidence="1 7" id="KW-1003">Cell membrane</keyword>
<dbReference type="GO" id="GO:0005886">
    <property type="term" value="C:plasma membrane"/>
    <property type="evidence" value="ECO:0007669"/>
    <property type="project" value="UniProtKB-SubCell"/>
</dbReference>
<comment type="subcellular location">
    <subcellularLocation>
        <location evidence="7">Cell membrane</location>
        <topology evidence="7">Single-pass type II membrane protein</topology>
    </subcellularLocation>
    <text evidence="7">Localizes to the division septum where it forms a ring structure.</text>
</comment>
<keyword evidence="5 7" id="KW-0472">Membrane</keyword>
<evidence type="ECO:0000256" key="9">
    <source>
        <dbReference type="SAM" id="MobiDB-lite"/>
    </source>
</evidence>
<proteinExistence type="inferred from homology"/>
<keyword evidence="4 7" id="KW-1133">Transmembrane helix</keyword>
<protein>
    <recommendedName>
        <fullName evidence="7 8">Cell division protein FtsL</fullName>
    </recommendedName>
</protein>
<dbReference type="GO" id="GO:0043093">
    <property type="term" value="P:FtsZ-dependent cytokinesis"/>
    <property type="evidence" value="ECO:0007669"/>
    <property type="project" value="UniProtKB-UniRule"/>
</dbReference>
<feature type="region of interest" description="Disordered" evidence="9">
    <location>
        <begin position="69"/>
        <end position="89"/>
    </location>
</feature>
<keyword evidence="2 7" id="KW-0132">Cell division</keyword>
<feature type="transmembrane region" description="Helical" evidence="7">
    <location>
        <begin position="34"/>
        <end position="55"/>
    </location>
</feature>
<evidence type="ECO:0000256" key="5">
    <source>
        <dbReference type="ARBA" id="ARBA00023136"/>
    </source>
</evidence>
<feature type="region of interest" description="Disordered" evidence="9">
    <location>
        <begin position="1"/>
        <end position="22"/>
    </location>
</feature>
<keyword evidence="3 7" id="KW-0812">Transmembrane</keyword>
<evidence type="ECO:0000256" key="3">
    <source>
        <dbReference type="ARBA" id="ARBA00022692"/>
    </source>
</evidence>
<feature type="compositionally biased region" description="Low complexity" evidence="9">
    <location>
        <begin position="69"/>
        <end position="78"/>
    </location>
</feature>
<dbReference type="KEGG" id="scib:HUG20_12385"/>
<evidence type="ECO:0000256" key="6">
    <source>
        <dbReference type="ARBA" id="ARBA00023306"/>
    </source>
</evidence>
<evidence type="ECO:0000256" key="7">
    <source>
        <dbReference type="HAMAP-Rule" id="MF_00910"/>
    </source>
</evidence>
<evidence type="ECO:0000256" key="4">
    <source>
        <dbReference type="ARBA" id="ARBA00022989"/>
    </source>
</evidence>
<dbReference type="InterPro" id="IPR007060">
    <property type="entry name" value="FtsL/DivIC"/>
</dbReference>
<name>A0A7T7CFY3_9BACI</name>
<dbReference type="Pfam" id="PF04977">
    <property type="entry name" value="DivIC"/>
    <property type="match status" value="1"/>
</dbReference>
<dbReference type="HAMAP" id="MF_00910">
    <property type="entry name" value="FtsL"/>
    <property type="match status" value="1"/>
</dbReference>
<reference evidence="10 11" key="1">
    <citation type="submission" date="2020-06" db="EMBL/GenBank/DDBJ databases">
        <title>Genomic analysis of Salicibibacter sp. NKC21-4.</title>
        <authorList>
            <person name="Oh Y.J."/>
        </authorList>
    </citation>
    <scope>NUCLEOTIDE SEQUENCE [LARGE SCALE GENOMIC DNA]</scope>
    <source>
        <strain evidence="10 11">NKC21-4</strain>
    </source>
</reference>
<dbReference type="EMBL" id="CP054706">
    <property type="protein sequence ID" value="QQK80615.1"/>
    <property type="molecule type" value="Genomic_DNA"/>
</dbReference>
<evidence type="ECO:0000313" key="11">
    <source>
        <dbReference type="Proteomes" id="UP000595349"/>
    </source>
</evidence>